<feature type="transmembrane region" description="Helical" evidence="1">
    <location>
        <begin position="1009"/>
        <end position="1028"/>
    </location>
</feature>
<reference evidence="2" key="1">
    <citation type="journal article" date="2011" name="Proc. Natl. Acad. Sci. U.S.A.">
        <title>A widespread class of reverse transcriptase-related cellular genes.</title>
        <authorList>
            <person name="Gladyshev E.A."/>
            <person name="Arkhipova I.R."/>
        </authorList>
    </citation>
    <scope>NUCLEOTIDE SEQUENCE</scope>
</reference>
<protein>
    <submittedName>
        <fullName evidence="2">Uncharacterized protein</fullName>
    </submittedName>
</protein>
<keyword evidence="1" id="KW-0812">Transmembrane</keyword>
<feature type="transmembrane region" description="Helical" evidence="1">
    <location>
        <begin position="1341"/>
        <end position="1363"/>
    </location>
</feature>
<sequence length="1390" mass="160056">MVQIFYWRSHFCSTELKKGSVLSMFGFLELLTQMEAFGLPQNVFGGFRKAPLFFQSIMFYKSAKYNSIYSDTCIHSNEFELDSPLVLLTFYIIDSFELFCYVLVESTNISRSGQWQKLKSTVNNYNLFPSIPPATDQHELQNQRISTKLFIILLAAALVVLLLYTSLIDNTQTVNIKSPTLQQYSNLHSTYPQTLTCTCSQISINYVKFIHIDYAFHQICTSVFISQEWIQYLFNVKESSGWNSDDFREMSPFLFQALFTFCELVNQTIRNRLLQFYSSEFVTASVIPSETVQIQAESFINQFISTMTNDFLLSLLIVRQMTQGNALYSAQDTNIYFYRYYLSDYYGTSYTYAYHGCSCVTSMKCAYQAAMYDNYNGGSTFYIPGMKTGCYIVEALLQSDLQCFYNQTCLNQIELYFDQTPSMNVTTLDPSLLIQFIVNSTIQQILDKMMVEEWNTSIIYEDYYKECHPSECTYINQTKNTAIYIVTTIIGLIGGLMTILKIITPRLVTFIRRKQPARIPEIVRSRERIFFCSIFTLYIFTFIILTETPVQQSRSNIGKKLKDRVLNLSMFPSVPPTNDEHELQNQRISTRLFILLLVISLTVLLLYNSLINITQTVNIKSPTLQQYSNLYSTYPQTLTCACSQISINYVKFIHIDYAFHQICTSVFISQEWINYLFSVAYGYDYSYEFLSISPFIFQGLAAFCDLVKQGIGNRLIQFHSKQFVSASVVSSVTVQIQAESFINQFISAMTNDLLISLLTVRQMTQSNSLLSGQLTNYGLDLYSRPGYATPYAYTYDNCNCGTSMKCAYQARIYDYYYGRSTFYIPGMKTGCYIVEALLQSDLQCFYNQTCLNKLHSYIDLSQSMNITTLNESSLSSFKRNSTIEDILNELMVEEWNTSVIFEDYYKECQPLQCTYSRQSKNSIIYIVTTIIGLIGGLVTVLKLLVPRLVNVSRRKIRNTELETRISIRAQIRIVNNKLKDFFVDFNLFPSIAPATDQHELQNQRISTKLFIILLAAALVVLLLYTSLIDNTQTVNIKSPTLQQYSNLHSTYPQTLTCTCSQISINYVKFIHIDYAFHQICTSVFISQEWIQYLFNGRGTGFIRAYDFRGTIPFTFQALSTFCELVNQTIRNRLLQFYSSEFVTASVIPSETVQIQAESFINQFISTMTNDFLLSLLMIEQTSQSNALLSAKLTNYGIYIYDGYSHLYPYTYWYDNCSCVIAARCGYDARVHEYHGSSEVLVTPGMISGCYIVGSLLDTDFRCFYNQTCISKFQSFLDGTSPMNVTTLDPSLLIQFIVNSTVEQILNKMMVEEWNTSIIYEDYYKECHPSECTYINQTKNTAIYIVTTIIGLIGGLMMMLRLLVPLSVTHIMRCIRQWKNRHNRVTPMVES</sequence>
<evidence type="ECO:0000313" key="2">
    <source>
        <dbReference type="EMBL" id="AEN94405.1"/>
    </source>
</evidence>
<feature type="transmembrane region" description="Helical" evidence="1">
    <location>
        <begin position="923"/>
        <end position="945"/>
    </location>
</feature>
<name>G3KGU8_ADIVA</name>
<feature type="transmembrane region" description="Helical" evidence="1">
    <location>
        <begin position="592"/>
        <end position="611"/>
    </location>
</feature>
<proteinExistence type="predicted"/>
<feature type="transmembrane region" description="Helical" evidence="1">
    <location>
        <begin position="149"/>
        <end position="168"/>
    </location>
</feature>
<dbReference type="EMBL" id="JN235987">
    <property type="protein sequence ID" value="AEN94405.1"/>
    <property type="molecule type" value="Genomic_DNA"/>
</dbReference>
<organism evidence="2">
    <name type="scientific">Adineta vaga</name>
    <name type="common">Rotifer</name>
    <name type="synonym">Callidina vaga</name>
    <dbReference type="NCBI Taxonomy" id="104782"/>
    <lineage>
        <taxon>Eukaryota</taxon>
        <taxon>Metazoa</taxon>
        <taxon>Spiralia</taxon>
        <taxon>Gnathifera</taxon>
        <taxon>Rotifera</taxon>
        <taxon>Eurotatoria</taxon>
        <taxon>Bdelloidea</taxon>
        <taxon>Adinetida</taxon>
        <taxon>Adinetidae</taxon>
        <taxon>Adineta</taxon>
    </lineage>
</organism>
<feature type="transmembrane region" description="Helical" evidence="1">
    <location>
        <begin position="482"/>
        <end position="504"/>
    </location>
</feature>
<evidence type="ECO:0000256" key="1">
    <source>
        <dbReference type="SAM" id="Phobius"/>
    </source>
</evidence>
<accession>G3KGU8</accession>
<keyword evidence="1" id="KW-0472">Membrane</keyword>
<keyword evidence="1" id="KW-1133">Transmembrane helix</keyword>